<evidence type="ECO:0000256" key="9">
    <source>
        <dbReference type="ARBA" id="ARBA00023180"/>
    </source>
</evidence>
<evidence type="ECO:0000256" key="10">
    <source>
        <dbReference type="SAM" id="Phobius"/>
    </source>
</evidence>
<organism evidence="13 14">
    <name type="scientific">Allomyces macrogynus (strain ATCC 38327)</name>
    <name type="common">Allomyces javanicus var. macrogynus</name>
    <dbReference type="NCBI Taxonomy" id="578462"/>
    <lineage>
        <taxon>Eukaryota</taxon>
        <taxon>Fungi</taxon>
        <taxon>Fungi incertae sedis</taxon>
        <taxon>Blastocladiomycota</taxon>
        <taxon>Blastocladiomycetes</taxon>
        <taxon>Blastocladiales</taxon>
        <taxon>Blastocladiaceae</taxon>
        <taxon>Allomyces</taxon>
    </lineage>
</organism>
<dbReference type="Gene3D" id="3.40.630.10">
    <property type="entry name" value="Zn peptidases"/>
    <property type="match status" value="1"/>
</dbReference>
<gene>
    <name evidence="13" type="ORF">AMAG_00500</name>
</gene>
<proteinExistence type="inferred from homology"/>
<dbReference type="GO" id="GO:0005886">
    <property type="term" value="C:plasma membrane"/>
    <property type="evidence" value="ECO:0007669"/>
    <property type="project" value="TreeGrafter"/>
</dbReference>
<dbReference type="InterPro" id="IPR041084">
    <property type="entry name" value="Ncstrn_small"/>
</dbReference>
<feature type="signal peptide" evidence="11">
    <location>
        <begin position="1"/>
        <end position="31"/>
    </location>
</feature>
<dbReference type="PANTHER" id="PTHR21092:SF0">
    <property type="entry name" value="NICASTRIN"/>
    <property type="match status" value="1"/>
</dbReference>
<evidence type="ECO:0000256" key="6">
    <source>
        <dbReference type="ARBA" id="ARBA00022976"/>
    </source>
</evidence>
<evidence type="ECO:0000256" key="3">
    <source>
        <dbReference type="ARBA" id="ARBA00015303"/>
    </source>
</evidence>
<evidence type="ECO:0000313" key="13">
    <source>
        <dbReference type="EMBL" id="KNE54530.1"/>
    </source>
</evidence>
<keyword evidence="6" id="KW-0914">Notch signaling pathway</keyword>
<feature type="chain" id="PRO_5005547712" description="Nicastrin" evidence="11">
    <location>
        <begin position="32"/>
        <end position="655"/>
    </location>
</feature>
<dbReference type="PANTHER" id="PTHR21092">
    <property type="entry name" value="NICASTRIN"/>
    <property type="match status" value="1"/>
</dbReference>
<comment type="subcellular location">
    <subcellularLocation>
        <location evidence="1">Membrane</location>
        <topology evidence="1">Single-pass type I membrane protein</topology>
    </subcellularLocation>
</comment>
<sequence length="655" mass="68902">MRTSRNRFPVLPVAILLCALALVAVNDTVLAQVSTTYLYNDIYATFSAAPCVRLLNESGPIGCSARAASGILYPALTRTYLTQFLGNGDLSSQYVVVMTLDMLSRETIRSCSGSGKVAGIVVMPPAEGAAVVNGEGPCPDCDDKHVTADWNPQGTGLFYDSFDLPIFAFANVSTDMASAMKQVQSALTTNRERGYAGSQVIAAELDAFMSGAHRASNCLRRGMCKPVGGQSVYAAYANEFTKPVVFLTATLDGKSFFHDLAPAATKSLTGTAALLTAAVALGQLNPNSFKRHLAFGLFTGEQWGHIGSRAFVRDLDHFQCQTPFTGPVPACPYYNASCALPCRQSTAFTAMTLDRVSHVLDANVVAAGDLHVHIPVGSAGSQQLADLVVGTNATGSVKINDRGLPPSPVLAFLERKPDVAVAAVSTLDKSWSNTIDTEIDNAATVRDDVVLRNVCAAAQVIARTAWLVATEAVNSTAGANPAVDAINCTLARTLVQCLVEGTSCPLGITYRQKTLPTAYTGVASWGIGAGWAAQVAATVLANATAASNSTFATCTNNKQCTTAGEACIGGRCIASWTNTHLGFPAGIDVDQTTGKFFVRDAKLPHWVESDWETTGFRMFVQSSTAVQVVELVVGIVVVAVVGAGAWVAQKKVKVE</sequence>
<evidence type="ECO:0000256" key="5">
    <source>
        <dbReference type="ARBA" id="ARBA00022729"/>
    </source>
</evidence>
<dbReference type="Pfam" id="PF05450">
    <property type="entry name" value="Nicastrin"/>
    <property type="match status" value="1"/>
</dbReference>
<dbReference type="Proteomes" id="UP000054350">
    <property type="component" value="Unassembled WGS sequence"/>
</dbReference>
<dbReference type="AlphaFoldDB" id="A0A0L0RWN0"/>
<feature type="domain" description="Nicastrin small lobe" evidence="12">
    <location>
        <begin position="50"/>
        <end position="211"/>
    </location>
</feature>
<name>A0A0L0RWN0_ALLM3</name>
<evidence type="ECO:0000259" key="12">
    <source>
        <dbReference type="Pfam" id="PF18266"/>
    </source>
</evidence>
<evidence type="ECO:0000256" key="1">
    <source>
        <dbReference type="ARBA" id="ARBA00004479"/>
    </source>
</evidence>
<feature type="transmembrane region" description="Helical" evidence="10">
    <location>
        <begin position="628"/>
        <end position="648"/>
    </location>
</feature>
<dbReference type="GO" id="GO:0016485">
    <property type="term" value="P:protein processing"/>
    <property type="evidence" value="ECO:0007669"/>
    <property type="project" value="InterPro"/>
</dbReference>
<dbReference type="OMA" id="ECVYPGV"/>
<dbReference type="OrthoDB" id="10265862at2759"/>
<evidence type="ECO:0000256" key="7">
    <source>
        <dbReference type="ARBA" id="ARBA00022989"/>
    </source>
</evidence>
<evidence type="ECO:0000256" key="2">
    <source>
        <dbReference type="ARBA" id="ARBA00007717"/>
    </source>
</evidence>
<dbReference type="Pfam" id="PF18266">
    <property type="entry name" value="Ncstrn_small"/>
    <property type="match status" value="1"/>
</dbReference>
<evidence type="ECO:0000313" key="14">
    <source>
        <dbReference type="Proteomes" id="UP000054350"/>
    </source>
</evidence>
<dbReference type="InterPro" id="IPR008710">
    <property type="entry name" value="Nicastrin"/>
</dbReference>
<keyword evidence="7 10" id="KW-1133">Transmembrane helix</keyword>
<reference evidence="13 14" key="1">
    <citation type="submission" date="2009-11" db="EMBL/GenBank/DDBJ databases">
        <title>Annotation of Allomyces macrogynus ATCC 38327.</title>
        <authorList>
            <consortium name="The Broad Institute Genome Sequencing Platform"/>
            <person name="Russ C."/>
            <person name="Cuomo C."/>
            <person name="Burger G."/>
            <person name="Gray M.W."/>
            <person name="Holland P.W.H."/>
            <person name="King N."/>
            <person name="Lang F.B.F."/>
            <person name="Roger A.J."/>
            <person name="Ruiz-Trillo I."/>
            <person name="Young S.K."/>
            <person name="Zeng Q."/>
            <person name="Gargeya S."/>
            <person name="Fitzgerald M."/>
            <person name="Haas B."/>
            <person name="Abouelleil A."/>
            <person name="Alvarado L."/>
            <person name="Arachchi H.M."/>
            <person name="Berlin A."/>
            <person name="Chapman S.B."/>
            <person name="Gearin G."/>
            <person name="Goldberg J."/>
            <person name="Griggs A."/>
            <person name="Gujja S."/>
            <person name="Hansen M."/>
            <person name="Heiman D."/>
            <person name="Howarth C."/>
            <person name="Larimer J."/>
            <person name="Lui A."/>
            <person name="MacDonald P.J.P."/>
            <person name="McCowen C."/>
            <person name="Montmayeur A."/>
            <person name="Murphy C."/>
            <person name="Neiman D."/>
            <person name="Pearson M."/>
            <person name="Priest M."/>
            <person name="Roberts A."/>
            <person name="Saif S."/>
            <person name="Shea T."/>
            <person name="Sisk P."/>
            <person name="Stolte C."/>
            <person name="Sykes S."/>
            <person name="Wortman J."/>
            <person name="Nusbaum C."/>
            <person name="Birren B."/>
        </authorList>
    </citation>
    <scope>NUCLEOTIDE SEQUENCE [LARGE SCALE GENOMIC DNA]</scope>
    <source>
        <strain evidence="13 14">ATCC 38327</strain>
    </source>
</reference>
<dbReference type="VEuPathDB" id="FungiDB:AMAG_00500"/>
<protein>
    <recommendedName>
        <fullName evidence="3">Nicastrin</fullName>
    </recommendedName>
</protein>
<keyword evidence="9" id="KW-0325">Glycoprotein</keyword>
<evidence type="ECO:0000256" key="8">
    <source>
        <dbReference type="ARBA" id="ARBA00023136"/>
    </source>
</evidence>
<keyword evidence="8 10" id="KW-0472">Membrane</keyword>
<reference evidence="14" key="2">
    <citation type="submission" date="2009-11" db="EMBL/GenBank/DDBJ databases">
        <title>The Genome Sequence of Allomyces macrogynus strain ATCC 38327.</title>
        <authorList>
            <consortium name="The Broad Institute Genome Sequencing Platform"/>
            <person name="Russ C."/>
            <person name="Cuomo C."/>
            <person name="Shea T."/>
            <person name="Young S.K."/>
            <person name="Zeng Q."/>
            <person name="Koehrsen M."/>
            <person name="Haas B."/>
            <person name="Borodovsky M."/>
            <person name="Guigo R."/>
            <person name="Alvarado L."/>
            <person name="Berlin A."/>
            <person name="Borenstein D."/>
            <person name="Chen Z."/>
            <person name="Engels R."/>
            <person name="Freedman E."/>
            <person name="Gellesch M."/>
            <person name="Goldberg J."/>
            <person name="Griggs A."/>
            <person name="Gujja S."/>
            <person name="Heiman D."/>
            <person name="Hepburn T."/>
            <person name="Howarth C."/>
            <person name="Jen D."/>
            <person name="Larson L."/>
            <person name="Lewis B."/>
            <person name="Mehta T."/>
            <person name="Park D."/>
            <person name="Pearson M."/>
            <person name="Roberts A."/>
            <person name="Saif S."/>
            <person name="Shenoy N."/>
            <person name="Sisk P."/>
            <person name="Stolte C."/>
            <person name="Sykes S."/>
            <person name="Walk T."/>
            <person name="White J."/>
            <person name="Yandava C."/>
            <person name="Burger G."/>
            <person name="Gray M.W."/>
            <person name="Holland P.W.H."/>
            <person name="King N."/>
            <person name="Lang F.B.F."/>
            <person name="Roger A.J."/>
            <person name="Ruiz-Trillo I."/>
            <person name="Lander E."/>
            <person name="Nusbaum C."/>
        </authorList>
    </citation>
    <scope>NUCLEOTIDE SEQUENCE [LARGE SCALE GENOMIC DNA]</scope>
    <source>
        <strain evidence="14">ATCC 38327</strain>
    </source>
</reference>
<accession>A0A0L0RWN0</accession>
<dbReference type="STRING" id="578462.A0A0L0RWN0"/>
<evidence type="ECO:0000256" key="4">
    <source>
        <dbReference type="ARBA" id="ARBA00022692"/>
    </source>
</evidence>
<evidence type="ECO:0000256" key="11">
    <source>
        <dbReference type="SAM" id="SignalP"/>
    </source>
</evidence>
<keyword evidence="5 11" id="KW-0732">Signal</keyword>
<dbReference type="EMBL" id="GG745328">
    <property type="protein sequence ID" value="KNE54530.1"/>
    <property type="molecule type" value="Genomic_DNA"/>
</dbReference>
<dbReference type="SUPFAM" id="SSF53187">
    <property type="entry name" value="Zn-dependent exopeptidases"/>
    <property type="match status" value="1"/>
</dbReference>
<keyword evidence="4 10" id="KW-0812">Transmembrane</keyword>
<dbReference type="eggNOG" id="KOG2657">
    <property type="taxonomic scope" value="Eukaryota"/>
</dbReference>
<comment type="similarity">
    <text evidence="2">Belongs to the nicastrin family.</text>
</comment>
<keyword evidence="14" id="KW-1185">Reference proteome</keyword>